<accession>A0AAN8V8M6</accession>
<reference evidence="3 4" key="1">
    <citation type="submission" date="2023-12" db="EMBL/GenBank/DDBJ databases">
        <title>A high-quality genome assembly for Dillenia turbinata (Dilleniales).</title>
        <authorList>
            <person name="Chanderbali A."/>
        </authorList>
    </citation>
    <scope>NUCLEOTIDE SEQUENCE [LARGE SCALE GENOMIC DNA]</scope>
    <source>
        <strain evidence="3">LSX21</strain>
        <tissue evidence="3">Leaf</tissue>
    </source>
</reference>
<dbReference type="AlphaFoldDB" id="A0AAN8V8M6"/>
<organism evidence="3 4">
    <name type="scientific">Dillenia turbinata</name>
    <dbReference type="NCBI Taxonomy" id="194707"/>
    <lineage>
        <taxon>Eukaryota</taxon>
        <taxon>Viridiplantae</taxon>
        <taxon>Streptophyta</taxon>
        <taxon>Embryophyta</taxon>
        <taxon>Tracheophyta</taxon>
        <taxon>Spermatophyta</taxon>
        <taxon>Magnoliopsida</taxon>
        <taxon>eudicotyledons</taxon>
        <taxon>Gunneridae</taxon>
        <taxon>Pentapetalae</taxon>
        <taxon>Dilleniales</taxon>
        <taxon>Dilleniaceae</taxon>
        <taxon>Dillenia</taxon>
    </lineage>
</organism>
<proteinExistence type="predicted"/>
<sequence length="130" mass="14496">SHRGANTEVGYADYDPAQIVQNAFICFSDKFIYTNCDEEYRLNQSGDLNIPYSATNEFCSGPCLAETQHVLNCVDSILSNFHFYNEATTHDVRNALSTGCSDTTERVSHSSAGSRTTDIKGKNRERLDIQ</sequence>
<gene>
    <name evidence="3" type="ORF">RJ641_009113</name>
</gene>
<dbReference type="PANTHER" id="PTHR34366:SF8">
    <property type="entry name" value="TRANSMEMBRANE PROTEIN"/>
    <property type="match status" value="1"/>
</dbReference>
<dbReference type="Pfam" id="PF24865">
    <property type="entry name" value="DUF7731"/>
    <property type="match status" value="1"/>
</dbReference>
<evidence type="ECO:0000259" key="2">
    <source>
        <dbReference type="Pfam" id="PF24865"/>
    </source>
</evidence>
<feature type="non-terminal residue" evidence="3">
    <location>
        <position position="130"/>
    </location>
</feature>
<evidence type="ECO:0000313" key="3">
    <source>
        <dbReference type="EMBL" id="KAK6924787.1"/>
    </source>
</evidence>
<evidence type="ECO:0000256" key="1">
    <source>
        <dbReference type="SAM" id="MobiDB-lite"/>
    </source>
</evidence>
<protein>
    <recommendedName>
        <fullName evidence="2">DUF7731 domain-containing protein</fullName>
    </recommendedName>
</protein>
<keyword evidence="4" id="KW-1185">Reference proteome</keyword>
<dbReference type="PANTHER" id="PTHR34366">
    <property type="entry name" value="OS07G0289901 PROTEIN-RELATED"/>
    <property type="match status" value="1"/>
</dbReference>
<name>A0AAN8V8M6_9MAGN</name>
<feature type="domain" description="DUF7731" evidence="2">
    <location>
        <begin position="16"/>
        <end position="108"/>
    </location>
</feature>
<feature type="compositionally biased region" description="Basic and acidic residues" evidence="1">
    <location>
        <begin position="117"/>
        <end position="130"/>
    </location>
</feature>
<comment type="caution">
    <text evidence="3">The sequence shown here is derived from an EMBL/GenBank/DDBJ whole genome shotgun (WGS) entry which is preliminary data.</text>
</comment>
<dbReference type="InterPro" id="IPR056633">
    <property type="entry name" value="DUF7731"/>
</dbReference>
<evidence type="ECO:0000313" key="4">
    <source>
        <dbReference type="Proteomes" id="UP001370490"/>
    </source>
</evidence>
<feature type="non-terminal residue" evidence="3">
    <location>
        <position position="1"/>
    </location>
</feature>
<dbReference type="EMBL" id="JBAMMX010000016">
    <property type="protein sequence ID" value="KAK6924787.1"/>
    <property type="molecule type" value="Genomic_DNA"/>
</dbReference>
<dbReference type="Proteomes" id="UP001370490">
    <property type="component" value="Unassembled WGS sequence"/>
</dbReference>
<feature type="region of interest" description="Disordered" evidence="1">
    <location>
        <begin position="101"/>
        <end position="130"/>
    </location>
</feature>